<sequence length="31" mass="3744">MTKLLVDVWKNAVSTVVEFLFDRTIKWNKDF</sequence>
<proteinExistence type="predicted"/>
<reference evidence="1 2" key="1">
    <citation type="submission" date="2021-03" db="EMBL/GenBank/DDBJ databases">
        <authorList>
            <person name="Gilmore M.S."/>
            <person name="Schwartzman J."/>
            <person name="Van Tyne D."/>
            <person name="Martin M."/>
            <person name="Earl A.M."/>
            <person name="Manson A.L."/>
            <person name="Straub T."/>
            <person name="Salamzade R."/>
            <person name="Saavedra J."/>
            <person name="Lebreton F."/>
            <person name="Prichula J."/>
            <person name="Schaufler K."/>
            <person name="Gaca A."/>
            <person name="Sgardioli B."/>
            <person name="Wagenaar J."/>
            <person name="Strong T."/>
        </authorList>
    </citation>
    <scope>NUCLEOTIDE SEQUENCE [LARGE SCALE GENOMIC DNA]</scope>
    <source>
        <strain evidence="1 2">665A</strain>
    </source>
</reference>
<evidence type="ECO:0000313" key="1">
    <source>
        <dbReference type="EMBL" id="MEO1772065.1"/>
    </source>
</evidence>
<comment type="caution">
    <text evidence="1">The sequence shown here is derived from an EMBL/GenBank/DDBJ whole genome shotgun (WGS) entry which is preliminary data.</text>
</comment>
<dbReference type="EMBL" id="JAFREL020000004">
    <property type="protein sequence ID" value="MEO1772065.1"/>
    <property type="molecule type" value="Genomic_DNA"/>
</dbReference>
<evidence type="ECO:0000313" key="2">
    <source>
        <dbReference type="Proteomes" id="UP000664357"/>
    </source>
</evidence>
<reference evidence="1 2" key="2">
    <citation type="submission" date="2024-02" db="EMBL/GenBank/DDBJ databases">
        <title>The Genome Sequence of Enterococcus sp. DIV0159.</title>
        <authorList>
            <person name="Earl A."/>
            <person name="Manson A."/>
            <person name="Gilmore M."/>
            <person name="Sanders J."/>
            <person name="Shea T."/>
            <person name="Howe W."/>
            <person name="Livny J."/>
            <person name="Cuomo C."/>
            <person name="Neafsey D."/>
            <person name="Birren B."/>
        </authorList>
    </citation>
    <scope>NUCLEOTIDE SEQUENCE [LARGE SCALE GENOMIC DNA]</scope>
    <source>
        <strain evidence="1 2">665A</strain>
    </source>
</reference>
<gene>
    <name evidence="1" type="ORF">JZO67_004047</name>
</gene>
<organism evidence="1 2">
    <name type="scientific">Candidatus Enterococcus ferrettii</name>
    <dbReference type="NCBI Taxonomy" id="2815324"/>
    <lineage>
        <taxon>Bacteria</taxon>
        <taxon>Bacillati</taxon>
        <taxon>Bacillota</taxon>
        <taxon>Bacilli</taxon>
        <taxon>Lactobacillales</taxon>
        <taxon>Enterococcaceae</taxon>
        <taxon>Enterococcus</taxon>
    </lineage>
</organism>
<protein>
    <submittedName>
        <fullName evidence="1">Uncharacterized protein</fullName>
    </submittedName>
</protein>
<keyword evidence="2" id="KW-1185">Reference proteome</keyword>
<name>A0ABV0ETU1_9ENTE</name>
<accession>A0ABV0ETU1</accession>
<dbReference type="Proteomes" id="UP000664357">
    <property type="component" value="Unassembled WGS sequence"/>
</dbReference>